<feature type="region of interest" description="Disordered" evidence="1">
    <location>
        <begin position="52"/>
        <end position="90"/>
    </location>
</feature>
<dbReference type="Proteomes" id="UP000722485">
    <property type="component" value="Unassembled WGS sequence"/>
</dbReference>
<feature type="compositionally biased region" description="Pro residues" evidence="1">
    <location>
        <begin position="56"/>
        <end position="73"/>
    </location>
</feature>
<dbReference type="EMBL" id="JAANBB010000076">
    <property type="protein sequence ID" value="KAF7551522.1"/>
    <property type="molecule type" value="Genomic_DNA"/>
</dbReference>
<name>A0A9P5HF48_9HYPO</name>
<organism evidence="2 3">
    <name type="scientific">Cylindrodendrum hubeiense</name>
    <dbReference type="NCBI Taxonomy" id="595255"/>
    <lineage>
        <taxon>Eukaryota</taxon>
        <taxon>Fungi</taxon>
        <taxon>Dikarya</taxon>
        <taxon>Ascomycota</taxon>
        <taxon>Pezizomycotina</taxon>
        <taxon>Sordariomycetes</taxon>
        <taxon>Hypocreomycetidae</taxon>
        <taxon>Hypocreales</taxon>
        <taxon>Nectriaceae</taxon>
        <taxon>Cylindrodendrum</taxon>
    </lineage>
</organism>
<feature type="compositionally biased region" description="Polar residues" evidence="1">
    <location>
        <begin position="1"/>
        <end position="18"/>
    </location>
</feature>
<sequence length="90" mass="9592">MADNDTNSSVAANASDTSESGDHDVAPTQKTPARDDSEVDKTAILWSYFNHKDLPWSPPQLEPQLPPPPPPLTVPNMTGDDSSATDSTTT</sequence>
<dbReference type="AlphaFoldDB" id="A0A9P5HF48"/>
<reference evidence="2" key="1">
    <citation type="submission" date="2020-03" db="EMBL/GenBank/DDBJ databases">
        <title>Draft Genome Sequence of Cylindrodendrum hubeiense.</title>
        <authorList>
            <person name="Buettner E."/>
            <person name="Kellner H."/>
        </authorList>
    </citation>
    <scope>NUCLEOTIDE SEQUENCE</scope>
    <source>
        <strain evidence="2">IHI 201604</strain>
    </source>
</reference>
<proteinExistence type="predicted"/>
<feature type="region of interest" description="Disordered" evidence="1">
    <location>
        <begin position="1"/>
        <end position="39"/>
    </location>
</feature>
<comment type="caution">
    <text evidence="2">The sequence shown here is derived from an EMBL/GenBank/DDBJ whole genome shotgun (WGS) entry which is preliminary data.</text>
</comment>
<accession>A0A9P5HF48</accession>
<feature type="compositionally biased region" description="Low complexity" evidence="1">
    <location>
        <begin position="74"/>
        <end position="90"/>
    </location>
</feature>
<gene>
    <name evidence="2" type="ORF">G7Z17_g4953</name>
</gene>
<evidence type="ECO:0000313" key="2">
    <source>
        <dbReference type="EMBL" id="KAF7551522.1"/>
    </source>
</evidence>
<keyword evidence="3" id="KW-1185">Reference proteome</keyword>
<evidence type="ECO:0000313" key="3">
    <source>
        <dbReference type="Proteomes" id="UP000722485"/>
    </source>
</evidence>
<evidence type="ECO:0000256" key="1">
    <source>
        <dbReference type="SAM" id="MobiDB-lite"/>
    </source>
</evidence>
<protein>
    <submittedName>
        <fullName evidence="2">Uncharacterized protein</fullName>
    </submittedName>
</protein>